<name>A0A2T2XHK4_9FIRM</name>
<dbReference type="GO" id="GO:0051536">
    <property type="term" value="F:iron-sulfur cluster binding"/>
    <property type="evidence" value="ECO:0007669"/>
    <property type="project" value="UniProtKB-KW"/>
</dbReference>
<dbReference type="Pfam" id="PF01257">
    <property type="entry name" value="2Fe-2S_thioredx"/>
    <property type="match status" value="1"/>
</dbReference>
<dbReference type="AlphaFoldDB" id="A0A2T2XHK4"/>
<comment type="caution">
    <text evidence="4">The sequence shown here is derived from an EMBL/GenBank/DDBJ whole genome shotgun (WGS) entry which is preliminary data.</text>
</comment>
<reference evidence="4 5" key="1">
    <citation type="journal article" date="2014" name="BMC Genomics">
        <title>Comparison of environmental and isolate Sulfobacillus genomes reveals diverse carbon, sulfur, nitrogen, and hydrogen metabolisms.</title>
        <authorList>
            <person name="Justice N.B."/>
            <person name="Norman A."/>
            <person name="Brown C.T."/>
            <person name="Singh A."/>
            <person name="Thomas B.C."/>
            <person name="Banfield J.F."/>
        </authorList>
    </citation>
    <scope>NUCLEOTIDE SEQUENCE [LARGE SCALE GENOMIC DNA]</scope>
    <source>
        <strain evidence="4">AMDSBA4</strain>
    </source>
</reference>
<dbReference type="InterPro" id="IPR028431">
    <property type="entry name" value="NADP_DH_HndA-like"/>
</dbReference>
<dbReference type="InterPro" id="IPR036249">
    <property type="entry name" value="Thioredoxin-like_sf"/>
</dbReference>
<dbReference type="EMBL" id="PXYW01000014">
    <property type="protein sequence ID" value="PSR33981.1"/>
    <property type="molecule type" value="Genomic_DNA"/>
</dbReference>
<gene>
    <name evidence="4" type="ORF">C7B46_07660</name>
</gene>
<dbReference type="GO" id="GO:0046872">
    <property type="term" value="F:metal ion binding"/>
    <property type="evidence" value="ECO:0007669"/>
    <property type="project" value="UniProtKB-KW"/>
</dbReference>
<keyword evidence="3" id="KW-0411">Iron-sulfur</keyword>
<dbReference type="Gene3D" id="1.10.10.1590">
    <property type="entry name" value="NADH-quinone oxidoreductase subunit E"/>
    <property type="match status" value="1"/>
</dbReference>
<dbReference type="PANTHER" id="PTHR43342:SF1">
    <property type="entry name" value="BIFURCATING [FEFE] HYDROGENASE GAMMA SUBUNIT"/>
    <property type="match status" value="1"/>
</dbReference>
<dbReference type="PANTHER" id="PTHR43342">
    <property type="entry name" value="NADH-QUINONE OXIDOREDUCTASE, E SUBUNIT"/>
    <property type="match status" value="1"/>
</dbReference>
<dbReference type="Proteomes" id="UP000242972">
    <property type="component" value="Unassembled WGS sequence"/>
</dbReference>
<sequence length="149" mass="16644">MDTEKPAVMAEVFSILKDIPQDRSQLLVALWLVFEHYQRFRPEIVDAVSQYMNIPYAEVYGVTSFYALFHNPDGKNPLHVCTDVMCALQGADDLVKKLQALTQRSTVCVKECPCLGQCDAAPAAFFGKQVLRRATPDLIAQAIRGEDHA</sequence>
<dbReference type="SUPFAM" id="SSF52833">
    <property type="entry name" value="Thioredoxin-like"/>
    <property type="match status" value="1"/>
</dbReference>
<keyword evidence="2" id="KW-0408">Iron</keyword>
<keyword evidence="1" id="KW-0479">Metal-binding</keyword>
<evidence type="ECO:0000313" key="5">
    <source>
        <dbReference type="Proteomes" id="UP000242972"/>
    </source>
</evidence>
<protein>
    <recommendedName>
        <fullName evidence="6">NAD(P)H-dependent oxidoreductase subunit E</fullName>
    </recommendedName>
</protein>
<evidence type="ECO:0000256" key="3">
    <source>
        <dbReference type="ARBA" id="ARBA00023014"/>
    </source>
</evidence>
<proteinExistence type="predicted"/>
<accession>A0A2T2XHK4</accession>
<dbReference type="InterPro" id="IPR041921">
    <property type="entry name" value="NuoE_N"/>
</dbReference>
<evidence type="ECO:0000256" key="1">
    <source>
        <dbReference type="ARBA" id="ARBA00022723"/>
    </source>
</evidence>
<organism evidence="4 5">
    <name type="scientific">Sulfobacillus benefaciens</name>
    <dbReference type="NCBI Taxonomy" id="453960"/>
    <lineage>
        <taxon>Bacteria</taxon>
        <taxon>Bacillati</taxon>
        <taxon>Bacillota</taxon>
        <taxon>Clostridia</taxon>
        <taxon>Eubacteriales</taxon>
        <taxon>Clostridiales Family XVII. Incertae Sedis</taxon>
        <taxon>Sulfobacillus</taxon>
    </lineage>
</organism>
<dbReference type="Gene3D" id="3.40.30.10">
    <property type="entry name" value="Glutaredoxin"/>
    <property type="match status" value="1"/>
</dbReference>
<evidence type="ECO:0000256" key="2">
    <source>
        <dbReference type="ARBA" id="ARBA00023004"/>
    </source>
</evidence>
<evidence type="ECO:0000313" key="4">
    <source>
        <dbReference type="EMBL" id="PSR33981.1"/>
    </source>
</evidence>
<evidence type="ECO:0008006" key="6">
    <source>
        <dbReference type="Google" id="ProtNLM"/>
    </source>
</evidence>